<feature type="signal peptide" evidence="6">
    <location>
        <begin position="1"/>
        <end position="17"/>
    </location>
</feature>
<dbReference type="InterPro" id="IPR017853">
    <property type="entry name" value="GH"/>
</dbReference>
<dbReference type="PANTHER" id="PTHR40079">
    <property type="entry name" value="MANNAN ENDO-1,4-BETA-MANNOSIDASE E-RELATED"/>
    <property type="match status" value="1"/>
</dbReference>
<evidence type="ECO:0000313" key="9">
    <source>
        <dbReference type="Proteomes" id="UP000627838"/>
    </source>
</evidence>
<evidence type="ECO:0000256" key="5">
    <source>
        <dbReference type="SAM" id="MobiDB-lite"/>
    </source>
</evidence>
<evidence type="ECO:0000313" key="8">
    <source>
        <dbReference type="EMBL" id="MBE1534047.1"/>
    </source>
</evidence>
<gene>
    <name evidence="8" type="ORF">H4W34_003880</name>
</gene>
<accession>A0ABR9JU08</accession>
<feature type="chain" id="PRO_5045282739" description="GH26 domain-containing protein" evidence="6">
    <location>
        <begin position="18"/>
        <end position="357"/>
    </location>
</feature>
<evidence type="ECO:0000256" key="3">
    <source>
        <dbReference type="ARBA" id="ARBA00023295"/>
    </source>
</evidence>
<feature type="domain" description="GH26" evidence="7">
    <location>
        <begin position="31"/>
        <end position="337"/>
    </location>
</feature>
<evidence type="ECO:0000256" key="1">
    <source>
        <dbReference type="ARBA" id="ARBA00007754"/>
    </source>
</evidence>
<dbReference type="RefSeq" id="WP_318784206.1">
    <property type="nucleotide sequence ID" value="NZ_JADBDZ010000001.1"/>
</dbReference>
<dbReference type="InterPro" id="IPR000805">
    <property type="entry name" value="Glyco_hydro_26"/>
</dbReference>
<reference evidence="8 9" key="1">
    <citation type="submission" date="2020-10" db="EMBL/GenBank/DDBJ databases">
        <title>Sequencing the genomes of 1000 actinobacteria strains.</title>
        <authorList>
            <person name="Klenk H.-P."/>
        </authorList>
    </citation>
    <scope>NUCLEOTIDE SEQUENCE [LARGE SCALE GENOMIC DNA]</scope>
    <source>
        <strain evidence="8 9">DSM 46744</strain>
    </source>
</reference>
<dbReference type="PANTHER" id="PTHR40079:SF4">
    <property type="entry name" value="GH26 DOMAIN-CONTAINING PROTEIN-RELATED"/>
    <property type="match status" value="1"/>
</dbReference>
<keyword evidence="3" id="KW-0326">Glycosidase</keyword>
<name>A0ABR9JU08_9ACTN</name>
<evidence type="ECO:0000256" key="2">
    <source>
        <dbReference type="ARBA" id="ARBA00022801"/>
    </source>
</evidence>
<feature type="compositionally biased region" description="Acidic residues" evidence="5">
    <location>
        <begin position="87"/>
        <end position="96"/>
    </location>
</feature>
<proteinExistence type="inferred from homology"/>
<organism evidence="8 9">
    <name type="scientific">Actinomadura algeriensis</name>
    <dbReference type="NCBI Taxonomy" id="1679523"/>
    <lineage>
        <taxon>Bacteria</taxon>
        <taxon>Bacillati</taxon>
        <taxon>Actinomycetota</taxon>
        <taxon>Actinomycetes</taxon>
        <taxon>Streptosporangiales</taxon>
        <taxon>Thermomonosporaceae</taxon>
        <taxon>Actinomadura</taxon>
    </lineage>
</organism>
<comment type="similarity">
    <text evidence="1 4">Belongs to the glycosyl hydrolase 26 family.</text>
</comment>
<dbReference type="Proteomes" id="UP000627838">
    <property type="component" value="Unassembled WGS sequence"/>
</dbReference>
<dbReference type="PROSITE" id="PS51764">
    <property type="entry name" value="GH26"/>
    <property type="match status" value="1"/>
</dbReference>
<feature type="region of interest" description="Disordered" evidence="5">
    <location>
        <begin position="58"/>
        <end position="96"/>
    </location>
</feature>
<dbReference type="Gene3D" id="3.20.20.80">
    <property type="entry name" value="Glycosidases"/>
    <property type="match status" value="1"/>
</dbReference>
<keyword evidence="6" id="KW-0732">Signal</keyword>
<keyword evidence="2" id="KW-0378">Hydrolase</keyword>
<evidence type="ECO:0000256" key="6">
    <source>
        <dbReference type="SAM" id="SignalP"/>
    </source>
</evidence>
<sequence length="357" mass="38543">MATALIAVAGLTGTVAAGCSDGAGAAPDITTTARAGVAPVPPEQGAYFGAWLSGAPVPDGAGGASPGPSASPSASPSGSGSGPADADGPDMSDVTEFEGDLGRRLDIVQTYHDWQGDFPGGLATEVTRSDRHLLLTWDGGDTREIVQGRFDELVRDRARAIKELGEPVFLRWSRDMDELTEEERVHSPADFIAAWKHMRKVFTEEKVDNVAWVWCPTARGFGTRDAGAYYPGDAHVDWICADARPSGDFDYQELSDSLKPFLDWADDRSKPIMIAEFGVPRSYGERRAEWLRSATETLQDPQVKAVVYFNSDERADGPRDERHRYAVTGDEHAVSALRELATAPYFNPRNLPVTSGG</sequence>
<evidence type="ECO:0000259" key="7">
    <source>
        <dbReference type="PROSITE" id="PS51764"/>
    </source>
</evidence>
<feature type="compositionally biased region" description="Low complexity" evidence="5">
    <location>
        <begin position="66"/>
        <end position="86"/>
    </location>
</feature>
<protein>
    <recommendedName>
        <fullName evidence="7">GH26 domain-containing protein</fullName>
    </recommendedName>
</protein>
<evidence type="ECO:0000256" key="4">
    <source>
        <dbReference type="PROSITE-ProRule" id="PRU01100"/>
    </source>
</evidence>
<comment type="caution">
    <text evidence="4">Lacks conserved residue(s) required for the propagation of feature annotation.</text>
</comment>
<dbReference type="InterPro" id="IPR022790">
    <property type="entry name" value="GH26_dom"/>
</dbReference>
<keyword evidence="9" id="KW-1185">Reference proteome</keyword>
<dbReference type="SUPFAM" id="SSF51445">
    <property type="entry name" value="(Trans)glycosidases"/>
    <property type="match status" value="1"/>
</dbReference>
<dbReference type="EMBL" id="JADBDZ010000001">
    <property type="protein sequence ID" value="MBE1534047.1"/>
    <property type="molecule type" value="Genomic_DNA"/>
</dbReference>
<comment type="caution">
    <text evidence="8">The sequence shown here is derived from an EMBL/GenBank/DDBJ whole genome shotgun (WGS) entry which is preliminary data.</text>
</comment>